<keyword evidence="8" id="KW-1185">Reference proteome</keyword>
<dbReference type="AlphaFoldDB" id="A0A6G0J7B5"/>
<comment type="caution">
    <text evidence="7">The sequence shown here is derived from an EMBL/GenBank/DDBJ whole genome shotgun (WGS) entry which is preliminary data.</text>
</comment>
<evidence type="ECO:0000256" key="5">
    <source>
        <dbReference type="ARBA" id="ARBA00022801"/>
    </source>
</evidence>
<dbReference type="PRINTS" id="PR00275">
    <property type="entry name" value="GLUCAGON"/>
</dbReference>
<dbReference type="GO" id="GO:0005886">
    <property type="term" value="C:plasma membrane"/>
    <property type="evidence" value="ECO:0007669"/>
    <property type="project" value="TreeGrafter"/>
</dbReference>
<dbReference type="SMART" id="SM00070">
    <property type="entry name" value="GLUCA"/>
    <property type="match status" value="2"/>
</dbReference>
<dbReference type="PANTHER" id="PTHR11731">
    <property type="entry name" value="PROTEASE FAMILY S9B,C DIPEPTIDYL-PEPTIDASE IV-RELATED"/>
    <property type="match status" value="1"/>
</dbReference>
<feature type="domain" description="Glucagon / GIP / secretin / VIP family" evidence="6">
    <location>
        <begin position="188"/>
        <end position="210"/>
    </location>
</feature>
<gene>
    <name evidence="7" type="ORF">D5F01_LYC01759</name>
</gene>
<comment type="subcellular location">
    <subcellularLocation>
        <location evidence="1">Secreted</location>
    </subcellularLocation>
</comment>
<dbReference type="Pfam" id="PF00123">
    <property type="entry name" value="Hormone_2"/>
    <property type="match status" value="1"/>
</dbReference>
<keyword evidence="3" id="KW-0964">Secreted</keyword>
<dbReference type="GO" id="GO:0005179">
    <property type="term" value="F:hormone activity"/>
    <property type="evidence" value="ECO:0007669"/>
    <property type="project" value="InterPro"/>
</dbReference>
<evidence type="ECO:0000313" key="7">
    <source>
        <dbReference type="EMBL" id="KAE8299366.1"/>
    </source>
</evidence>
<organism evidence="7 8">
    <name type="scientific">Larimichthys crocea</name>
    <name type="common">Large yellow croaker</name>
    <name type="synonym">Pseudosciaena crocea</name>
    <dbReference type="NCBI Taxonomy" id="215358"/>
    <lineage>
        <taxon>Eukaryota</taxon>
        <taxon>Metazoa</taxon>
        <taxon>Chordata</taxon>
        <taxon>Craniata</taxon>
        <taxon>Vertebrata</taxon>
        <taxon>Euteleostomi</taxon>
        <taxon>Actinopterygii</taxon>
        <taxon>Neopterygii</taxon>
        <taxon>Teleostei</taxon>
        <taxon>Neoteleostei</taxon>
        <taxon>Acanthomorphata</taxon>
        <taxon>Eupercaria</taxon>
        <taxon>Sciaenidae</taxon>
        <taxon>Larimichthys</taxon>
    </lineage>
</organism>
<dbReference type="PROSITE" id="PS00708">
    <property type="entry name" value="PRO_ENDOPEP_SER"/>
    <property type="match status" value="1"/>
</dbReference>
<dbReference type="PANTHER" id="PTHR11731:SF204">
    <property type="entry name" value="DIPEPTIDYL PEPTIDASE 4"/>
    <property type="match status" value="1"/>
</dbReference>
<dbReference type="EMBL" id="REGW02000002">
    <property type="protein sequence ID" value="KAE8299366.1"/>
    <property type="molecule type" value="Genomic_DNA"/>
</dbReference>
<feature type="domain" description="Glucagon / GIP / secretin / VIP family" evidence="6">
    <location>
        <begin position="226"/>
        <end position="248"/>
    </location>
</feature>
<dbReference type="GO" id="GO:0005576">
    <property type="term" value="C:extracellular region"/>
    <property type="evidence" value="ECO:0007669"/>
    <property type="project" value="UniProtKB-SubCell"/>
</dbReference>
<keyword evidence="5" id="KW-0378">Hydrolase</keyword>
<dbReference type="SUPFAM" id="SSF53474">
    <property type="entry name" value="alpha/beta-Hydrolases"/>
    <property type="match status" value="1"/>
</dbReference>
<dbReference type="PROSITE" id="PS00260">
    <property type="entry name" value="GLUCAGON"/>
    <property type="match status" value="2"/>
</dbReference>
<evidence type="ECO:0000313" key="8">
    <source>
        <dbReference type="Proteomes" id="UP000424527"/>
    </source>
</evidence>
<dbReference type="GO" id="GO:0004252">
    <property type="term" value="F:serine-type endopeptidase activity"/>
    <property type="evidence" value="ECO:0007669"/>
    <property type="project" value="InterPro"/>
</dbReference>
<keyword evidence="4" id="KW-0645">Protease</keyword>
<dbReference type="Gene3D" id="3.40.50.1820">
    <property type="entry name" value="alpha/beta hydrolase"/>
    <property type="match status" value="1"/>
</dbReference>
<name>A0A6G0J7B5_LARCR</name>
<dbReference type="InterPro" id="IPR050278">
    <property type="entry name" value="Serine_Prot_S9B/DPPIV"/>
</dbReference>
<evidence type="ECO:0000256" key="4">
    <source>
        <dbReference type="ARBA" id="ARBA00022670"/>
    </source>
</evidence>
<evidence type="ECO:0000259" key="6">
    <source>
        <dbReference type="PROSITE" id="PS00260"/>
    </source>
</evidence>
<dbReference type="Pfam" id="PF00326">
    <property type="entry name" value="Peptidase_S9"/>
    <property type="match status" value="1"/>
</dbReference>
<protein>
    <submittedName>
        <fullName evidence="7">Dipeptidyl peptidase 4</fullName>
    </submittedName>
</protein>
<dbReference type="Gene3D" id="6.10.250.590">
    <property type="match status" value="2"/>
</dbReference>
<evidence type="ECO:0000256" key="3">
    <source>
        <dbReference type="ARBA" id="ARBA00022525"/>
    </source>
</evidence>
<dbReference type="GO" id="GO:0008239">
    <property type="term" value="F:dipeptidyl-peptidase activity"/>
    <property type="evidence" value="ECO:0007669"/>
    <property type="project" value="TreeGrafter"/>
</dbReference>
<dbReference type="InterPro" id="IPR000532">
    <property type="entry name" value="Glucagon_GIP_secretin_VIP"/>
</dbReference>
<sequence length="259" mass="29395">MGLSNILKQCLFHTQRYGGPCSQQVDYRFKLNWGTYLSSSHGIIVASFDGRGSGYQGDEIMHAIYRRLGTFEVEDQITAVRRFIDMGFIDKDRIAIWGWSYGGYVTSMALGAGTGLFKCGIAVAPVAKWEYYEAQTMTSAHSLAGLLLLIIIQSSWQVPDQDTDRDSMLLTENSMLTEPIELSNMKRHSEGTFSNDYSKYLETRRAQDFVQWLKNSKRNGSLIRRHADGTYTSDVSSYLQDQAAKEFVTWLKTGRGRRE</sequence>
<dbReference type="InterPro" id="IPR001375">
    <property type="entry name" value="Peptidase_S9_cat"/>
</dbReference>
<accession>A0A6G0J7B5</accession>
<proteinExistence type="inferred from homology"/>
<comment type="similarity">
    <text evidence="2">Belongs to the glucagon family.</text>
</comment>
<dbReference type="InterPro" id="IPR002471">
    <property type="entry name" value="Pept_S9_AS"/>
</dbReference>
<evidence type="ECO:0000256" key="2">
    <source>
        <dbReference type="ARBA" id="ARBA00008369"/>
    </source>
</evidence>
<reference evidence="7 8" key="1">
    <citation type="submission" date="2019-07" db="EMBL/GenBank/DDBJ databases">
        <title>Chromosome genome assembly for large yellow croaker.</title>
        <authorList>
            <person name="Xiao S."/>
        </authorList>
    </citation>
    <scope>NUCLEOTIDE SEQUENCE [LARGE SCALE GENOMIC DNA]</scope>
    <source>
        <strain evidence="7">JMULYC20181020</strain>
        <tissue evidence="7">Muscle</tissue>
    </source>
</reference>
<dbReference type="InterPro" id="IPR029058">
    <property type="entry name" value="AB_hydrolase_fold"/>
</dbReference>
<evidence type="ECO:0000256" key="1">
    <source>
        <dbReference type="ARBA" id="ARBA00004613"/>
    </source>
</evidence>
<dbReference type="GO" id="GO:0006508">
    <property type="term" value="P:proteolysis"/>
    <property type="evidence" value="ECO:0007669"/>
    <property type="project" value="UniProtKB-KW"/>
</dbReference>
<dbReference type="Proteomes" id="UP000424527">
    <property type="component" value="Unassembled WGS sequence"/>
</dbReference>